<organism evidence="14 15">
    <name type="scientific">Gomphillus americanus</name>
    <dbReference type="NCBI Taxonomy" id="1940652"/>
    <lineage>
        <taxon>Eukaryota</taxon>
        <taxon>Fungi</taxon>
        <taxon>Dikarya</taxon>
        <taxon>Ascomycota</taxon>
        <taxon>Pezizomycotina</taxon>
        <taxon>Lecanoromycetes</taxon>
        <taxon>OSLEUM clade</taxon>
        <taxon>Ostropomycetidae</taxon>
        <taxon>Ostropales</taxon>
        <taxon>Graphidaceae</taxon>
        <taxon>Gomphilloideae</taxon>
        <taxon>Gomphillus</taxon>
    </lineage>
</organism>
<keyword evidence="3 10" id="KW-0653">Protein transport</keyword>
<evidence type="ECO:0000256" key="7">
    <source>
        <dbReference type="ARBA" id="ARBA00029502"/>
    </source>
</evidence>
<keyword evidence="2 10" id="KW-0813">Transport</keyword>
<evidence type="ECO:0000256" key="9">
    <source>
        <dbReference type="ARBA" id="ARBA00046271"/>
    </source>
</evidence>
<accession>A0A8H3FC68</accession>
<evidence type="ECO:0000313" key="14">
    <source>
        <dbReference type="EMBL" id="CAF9921708.1"/>
    </source>
</evidence>
<dbReference type="InterPro" id="IPR006785">
    <property type="entry name" value="Pex14_N"/>
</dbReference>
<evidence type="ECO:0000256" key="11">
    <source>
        <dbReference type="SAM" id="Coils"/>
    </source>
</evidence>
<keyword evidence="6 10" id="KW-0576">Peroxisome</keyword>
<evidence type="ECO:0000259" key="13">
    <source>
        <dbReference type="Pfam" id="PF04695"/>
    </source>
</evidence>
<evidence type="ECO:0000256" key="2">
    <source>
        <dbReference type="ARBA" id="ARBA00022448"/>
    </source>
</evidence>
<feature type="compositionally biased region" description="Low complexity" evidence="12">
    <location>
        <begin position="251"/>
        <end position="303"/>
    </location>
</feature>
<dbReference type="Proteomes" id="UP000664169">
    <property type="component" value="Unassembled WGS sequence"/>
</dbReference>
<dbReference type="PANTHER" id="PTHR23058:SF0">
    <property type="entry name" value="PEROXISOMAL MEMBRANE PROTEIN PEX14"/>
    <property type="match status" value="1"/>
</dbReference>
<dbReference type="PANTHER" id="PTHR23058">
    <property type="entry name" value="PEROXISOMAL MEMBRANE PROTEIN PEX14"/>
    <property type="match status" value="1"/>
</dbReference>
<sequence length="372" mass="40016">MAPREDLINSAVTFLQDPSVASAPLEQRRSFLQSKNLTAEEIQLALARAGENAAAQQYAQAPQSSYYAQQQGPPNTYGYNYRPYPPSGAWPQHTEPPRRDWRDWFIMATVITGLGWGLYTVAKRYVAPLIVPPTPPQLESDKASIDASFTRAFNLIEQLSTDTAALKEAEIQRQEKLDSALEEMNSVVEELKAANGRREEESRRLGDEVRGLREMIPKALDGWKAQGDERVKELGTELRSLKLLMGNRVGSTSSTTPASSTNRSANTNATKAEPSLPSSSNPPLQPSASTPISSSPTISTSSINPAPAPGITAPRSQTGSTTTAPFSFEGRTGNRSIPAWQMAATAASKNSTTGSTSDSASALQAESEAQSS</sequence>
<proteinExistence type="inferred from homology"/>
<comment type="subcellular location">
    <subcellularLocation>
        <location evidence="9 10">Peroxisome membrane</location>
    </subcellularLocation>
</comment>
<dbReference type="InterPro" id="IPR036388">
    <property type="entry name" value="WH-like_DNA-bd_sf"/>
</dbReference>
<name>A0A8H3FC68_9LECA</name>
<dbReference type="Pfam" id="PF04695">
    <property type="entry name" value="Pex14_N"/>
    <property type="match status" value="1"/>
</dbReference>
<feature type="compositionally biased region" description="Polar residues" evidence="12">
    <location>
        <begin position="314"/>
        <end position="325"/>
    </location>
</feature>
<dbReference type="GO" id="GO:0005102">
    <property type="term" value="F:signaling receptor binding"/>
    <property type="evidence" value="ECO:0007669"/>
    <property type="project" value="TreeGrafter"/>
</dbReference>
<dbReference type="GO" id="GO:1990429">
    <property type="term" value="C:peroxisomal importomer complex"/>
    <property type="evidence" value="ECO:0007669"/>
    <property type="project" value="TreeGrafter"/>
</dbReference>
<dbReference type="Gene3D" id="1.10.10.10">
    <property type="entry name" value="Winged helix-like DNA-binding domain superfamily/Winged helix DNA-binding domain"/>
    <property type="match status" value="1"/>
</dbReference>
<evidence type="ECO:0000256" key="8">
    <source>
        <dbReference type="ARBA" id="ARBA00029691"/>
    </source>
</evidence>
<keyword evidence="5 10" id="KW-0472">Membrane</keyword>
<comment type="caution">
    <text evidence="14">The sequence shown here is derived from an EMBL/GenBank/DDBJ whole genome shotgun (WGS) entry which is preliminary data.</text>
</comment>
<keyword evidence="11" id="KW-0175">Coiled coil</keyword>
<comment type="similarity">
    <text evidence="1 10">Belongs to the peroxin-14 family.</text>
</comment>
<keyword evidence="4" id="KW-0811">Translocation</keyword>
<evidence type="ECO:0000256" key="1">
    <source>
        <dbReference type="ARBA" id="ARBA00005443"/>
    </source>
</evidence>
<evidence type="ECO:0000256" key="10">
    <source>
        <dbReference type="RuleBase" id="RU367032"/>
    </source>
</evidence>
<feature type="compositionally biased region" description="Low complexity" evidence="12">
    <location>
        <begin position="351"/>
        <end position="372"/>
    </location>
</feature>
<dbReference type="GO" id="GO:0005778">
    <property type="term" value="C:peroxisomal membrane"/>
    <property type="evidence" value="ECO:0007669"/>
    <property type="project" value="UniProtKB-SubCell"/>
</dbReference>
<evidence type="ECO:0000256" key="3">
    <source>
        <dbReference type="ARBA" id="ARBA00022927"/>
    </source>
</evidence>
<protein>
    <recommendedName>
        <fullName evidence="7 10">Peroxisomal membrane protein PEX14</fullName>
    </recommendedName>
    <alternativeName>
        <fullName evidence="8 10">Peroxin-14</fullName>
    </alternativeName>
</protein>
<evidence type="ECO:0000256" key="5">
    <source>
        <dbReference type="ARBA" id="ARBA00023136"/>
    </source>
</evidence>
<evidence type="ECO:0000256" key="4">
    <source>
        <dbReference type="ARBA" id="ARBA00023010"/>
    </source>
</evidence>
<feature type="coiled-coil region" evidence="11">
    <location>
        <begin position="174"/>
        <end position="204"/>
    </location>
</feature>
<gene>
    <name evidence="14" type="ORF">GOMPHAMPRED_002370</name>
</gene>
<dbReference type="OrthoDB" id="5549158at2759"/>
<dbReference type="InterPro" id="IPR025655">
    <property type="entry name" value="PEX14"/>
</dbReference>
<evidence type="ECO:0000256" key="6">
    <source>
        <dbReference type="ARBA" id="ARBA00023140"/>
    </source>
</evidence>
<reference evidence="14" key="1">
    <citation type="submission" date="2021-03" db="EMBL/GenBank/DDBJ databases">
        <authorList>
            <person name="Tagirdzhanova G."/>
        </authorList>
    </citation>
    <scope>NUCLEOTIDE SEQUENCE</scope>
</reference>
<evidence type="ECO:0000313" key="15">
    <source>
        <dbReference type="Proteomes" id="UP000664169"/>
    </source>
</evidence>
<comment type="function">
    <text evidence="10">Component of the PEX13-PEX14 docking complex, a translocon channel that specifically mediates the import of peroxisomal cargo proteins bound to PEX5 receptor. The PEX13-PEX14 docking complex forms a large import pore which can be opened to a diameter of about 9 nm. Mechanistically, PEX5 receptor along with cargo proteins associates with the PEX14 subunit of the PEX13-PEX14 docking complex in the cytosol, leading to the insertion of the receptor into the organelle membrane with the concomitant translocation of the cargo into the peroxisome matrix.</text>
</comment>
<feature type="domain" description="Peroxisome membrane anchor protein Pex14p N-terminal" evidence="13">
    <location>
        <begin position="4"/>
        <end position="48"/>
    </location>
</feature>
<dbReference type="AlphaFoldDB" id="A0A8H3FC68"/>
<feature type="region of interest" description="Disordered" evidence="12">
    <location>
        <begin position="245"/>
        <end position="372"/>
    </location>
</feature>
<dbReference type="GO" id="GO:0016560">
    <property type="term" value="P:protein import into peroxisome matrix, docking"/>
    <property type="evidence" value="ECO:0007669"/>
    <property type="project" value="UniProtKB-UniRule"/>
</dbReference>
<keyword evidence="15" id="KW-1185">Reference proteome</keyword>
<dbReference type="EMBL" id="CAJPDQ010000017">
    <property type="protein sequence ID" value="CAF9921708.1"/>
    <property type="molecule type" value="Genomic_DNA"/>
</dbReference>
<evidence type="ECO:0000256" key="12">
    <source>
        <dbReference type="SAM" id="MobiDB-lite"/>
    </source>
</evidence>